<gene>
    <name evidence="2" type="ORF">S03H2_67646</name>
</gene>
<comment type="caution">
    <text evidence="2">The sequence shown here is derived from an EMBL/GenBank/DDBJ whole genome shotgun (WGS) entry which is preliminary data.</text>
</comment>
<proteinExistence type="predicted"/>
<keyword evidence="1" id="KW-0812">Transmembrane</keyword>
<organism evidence="2">
    <name type="scientific">marine sediment metagenome</name>
    <dbReference type="NCBI Taxonomy" id="412755"/>
    <lineage>
        <taxon>unclassified sequences</taxon>
        <taxon>metagenomes</taxon>
        <taxon>ecological metagenomes</taxon>
    </lineage>
</organism>
<evidence type="ECO:0000256" key="1">
    <source>
        <dbReference type="SAM" id="Phobius"/>
    </source>
</evidence>
<name>X1I646_9ZZZZ</name>
<evidence type="ECO:0000313" key="2">
    <source>
        <dbReference type="EMBL" id="GAH77177.1"/>
    </source>
</evidence>
<reference evidence="2" key="1">
    <citation type="journal article" date="2014" name="Front. Microbiol.">
        <title>High frequency of phylogenetically diverse reductive dehalogenase-homologous genes in deep subseafloor sedimentary metagenomes.</title>
        <authorList>
            <person name="Kawai M."/>
            <person name="Futagami T."/>
            <person name="Toyoda A."/>
            <person name="Takaki Y."/>
            <person name="Nishi S."/>
            <person name="Hori S."/>
            <person name="Arai W."/>
            <person name="Tsubouchi T."/>
            <person name="Morono Y."/>
            <person name="Uchiyama I."/>
            <person name="Ito T."/>
            <person name="Fujiyama A."/>
            <person name="Inagaki F."/>
            <person name="Takami H."/>
        </authorList>
    </citation>
    <scope>NUCLEOTIDE SEQUENCE</scope>
    <source>
        <strain evidence="2">Expedition CK06-06</strain>
    </source>
</reference>
<dbReference type="EMBL" id="BARU01044330">
    <property type="protein sequence ID" value="GAH77177.1"/>
    <property type="molecule type" value="Genomic_DNA"/>
</dbReference>
<keyword evidence="1" id="KW-0472">Membrane</keyword>
<sequence>MKKRDYSYWQLCIEVLTRFYPIVQIDKREIMTQVLNMGFAAAIGVKTGLFPYFRKGFHQTN</sequence>
<keyword evidence="1" id="KW-1133">Transmembrane helix</keyword>
<dbReference type="AlphaFoldDB" id="X1I646"/>
<accession>X1I646</accession>
<protein>
    <submittedName>
        <fullName evidence="2">Uncharacterized protein</fullName>
    </submittedName>
</protein>
<feature type="transmembrane region" description="Helical" evidence="1">
    <location>
        <begin position="34"/>
        <end position="53"/>
    </location>
</feature>